<dbReference type="PROSITE" id="PS51257">
    <property type="entry name" value="PROKAR_LIPOPROTEIN"/>
    <property type="match status" value="1"/>
</dbReference>
<protein>
    <recommendedName>
        <fullName evidence="3">Lipoprotein</fullName>
    </recommendedName>
</protein>
<evidence type="ECO:0000313" key="2">
    <source>
        <dbReference type="Proteomes" id="UP000706039"/>
    </source>
</evidence>
<proteinExistence type="predicted"/>
<name>A0ABS7PXG0_9SPHN</name>
<reference evidence="1 2" key="1">
    <citation type="submission" date="2021-08" db="EMBL/GenBank/DDBJ databases">
        <authorList>
            <person name="Tuo L."/>
        </authorList>
    </citation>
    <scope>NUCLEOTIDE SEQUENCE [LARGE SCALE GENOMIC DNA]</scope>
    <source>
        <strain evidence="1 2">JCM 31229</strain>
    </source>
</reference>
<organism evidence="1 2">
    <name type="scientific">Sphingomonas colocasiae</name>
    <dbReference type="NCBI Taxonomy" id="1848973"/>
    <lineage>
        <taxon>Bacteria</taxon>
        <taxon>Pseudomonadati</taxon>
        <taxon>Pseudomonadota</taxon>
        <taxon>Alphaproteobacteria</taxon>
        <taxon>Sphingomonadales</taxon>
        <taxon>Sphingomonadaceae</taxon>
        <taxon>Sphingomonas</taxon>
    </lineage>
</organism>
<evidence type="ECO:0000313" key="1">
    <source>
        <dbReference type="EMBL" id="MBY8826044.1"/>
    </source>
</evidence>
<evidence type="ECO:0008006" key="3">
    <source>
        <dbReference type="Google" id="ProtNLM"/>
    </source>
</evidence>
<dbReference type="Proteomes" id="UP000706039">
    <property type="component" value="Unassembled WGS sequence"/>
</dbReference>
<keyword evidence="2" id="KW-1185">Reference proteome</keyword>
<sequence length="246" mass="26079">MRRSALVLVPVLLGIAACKETPPAQDNGGTANLTSANLAPLAEKSNDPSALKLAFAAAFENPQQKVGDDSYTYSPTALYRLDKAWVLLSEGTGPDCHACSGWLAIHYLNRTDDGFQLVKGWNDAIPGTSFGGAPEWKMRTDLTTAPVIESEGGGTWQGYSCSVARLTELTTDGPKAIAERIPLSYSDAGAIVDETKPREVAGTIAEGQRGQSFTVHYKGTVTRDIPYTRAGATFAPGKGADEIPQC</sequence>
<gene>
    <name evidence="1" type="ORF">K7G82_27330</name>
</gene>
<comment type="caution">
    <text evidence="1">The sequence shown here is derived from an EMBL/GenBank/DDBJ whole genome shotgun (WGS) entry which is preliminary data.</text>
</comment>
<dbReference type="EMBL" id="JAINVV010000014">
    <property type="protein sequence ID" value="MBY8826044.1"/>
    <property type="molecule type" value="Genomic_DNA"/>
</dbReference>
<dbReference type="RefSeq" id="WP_222993306.1">
    <property type="nucleotide sequence ID" value="NZ_JAINVV010000014.1"/>
</dbReference>
<accession>A0ABS7PXG0</accession>